<evidence type="ECO:0000256" key="7">
    <source>
        <dbReference type="ARBA" id="ARBA00034617"/>
    </source>
</evidence>
<reference evidence="12 13" key="1">
    <citation type="submission" date="2024-06" db="EMBL/GenBank/DDBJ databases">
        <title>The Natural Products Discovery Center: Release of the First 8490 Sequenced Strains for Exploring Actinobacteria Biosynthetic Diversity.</title>
        <authorList>
            <person name="Kalkreuter E."/>
            <person name="Kautsar S.A."/>
            <person name="Yang D."/>
            <person name="Bader C.D."/>
            <person name="Teijaro C.N."/>
            <person name="Fluegel L."/>
            <person name="Davis C.M."/>
            <person name="Simpson J.R."/>
            <person name="Lauterbach L."/>
            <person name="Steele A.D."/>
            <person name="Gui C."/>
            <person name="Meng S."/>
            <person name="Li G."/>
            <person name="Viehrig K."/>
            <person name="Ye F."/>
            <person name="Su P."/>
            <person name="Kiefer A.F."/>
            <person name="Nichols A."/>
            <person name="Cepeda A.J."/>
            <person name="Yan W."/>
            <person name="Fan B."/>
            <person name="Jiang Y."/>
            <person name="Adhikari A."/>
            <person name="Zheng C.-J."/>
            <person name="Schuster L."/>
            <person name="Cowan T.M."/>
            <person name="Smanski M.J."/>
            <person name="Chevrette M.G."/>
            <person name="De Carvalho L.P.S."/>
            <person name="Shen B."/>
        </authorList>
    </citation>
    <scope>NUCLEOTIDE SEQUENCE [LARGE SCALE GENOMIC DNA]</scope>
    <source>
        <strain evidence="12 13">NPDC050403</strain>
    </source>
</reference>
<dbReference type="SMART" id="SM00487">
    <property type="entry name" value="DEXDc"/>
    <property type="match status" value="1"/>
</dbReference>
<keyword evidence="3" id="KW-0378">Hydrolase</keyword>
<dbReference type="CDD" id="cd18789">
    <property type="entry name" value="SF2_C_XPB"/>
    <property type="match status" value="1"/>
</dbReference>
<comment type="caution">
    <text evidence="12">The sequence shown here is derived from an EMBL/GenBank/DDBJ whole genome shotgun (WGS) entry which is preliminary data.</text>
</comment>
<keyword evidence="6" id="KW-0413">Isomerase</keyword>
<dbReference type="NCBIfam" id="NF045503">
    <property type="entry name" value="repair_heli_XPB"/>
    <property type="match status" value="1"/>
</dbReference>
<dbReference type="Pfam" id="PF04851">
    <property type="entry name" value="ResIII"/>
    <property type="match status" value="1"/>
</dbReference>
<dbReference type="InterPro" id="IPR032830">
    <property type="entry name" value="XPB/Ssl2_N"/>
</dbReference>
<dbReference type="EC" id="5.6.2.4" evidence="8"/>
<dbReference type="Pfam" id="PF16203">
    <property type="entry name" value="ERCC3_RAD25_C"/>
    <property type="match status" value="1"/>
</dbReference>
<dbReference type="InterPro" id="IPR006935">
    <property type="entry name" value="Helicase/UvrB_N"/>
</dbReference>
<organism evidence="12 13">
    <name type="scientific">Nocardia aurea</name>
    <dbReference type="NCBI Taxonomy" id="2144174"/>
    <lineage>
        <taxon>Bacteria</taxon>
        <taxon>Bacillati</taxon>
        <taxon>Actinomycetota</taxon>
        <taxon>Actinomycetes</taxon>
        <taxon>Mycobacteriales</taxon>
        <taxon>Nocardiaceae</taxon>
        <taxon>Nocardia</taxon>
    </lineage>
</organism>
<evidence type="ECO:0000256" key="9">
    <source>
        <dbReference type="ARBA" id="ARBA00048988"/>
    </source>
</evidence>
<comment type="similarity">
    <text evidence="1">Belongs to the helicase family. RAD25/XPB subfamily.</text>
</comment>
<dbReference type="SMART" id="SM00490">
    <property type="entry name" value="HELICc"/>
    <property type="match status" value="1"/>
</dbReference>
<evidence type="ECO:0000313" key="13">
    <source>
        <dbReference type="Proteomes" id="UP001551695"/>
    </source>
</evidence>
<evidence type="ECO:0000256" key="4">
    <source>
        <dbReference type="ARBA" id="ARBA00022806"/>
    </source>
</evidence>
<evidence type="ECO:0000313" key="12">
    <source>
        <dbReference type="EMBL" id="MEV0707284.1"/>
    </source>
</evidence>
<evidence type="ECO:0000256" key="3">
    <source>
        <dbReference type="ARBA" id="ARBA00022801"/>
    </source>
</evidence>
<keyword evidence="2" id="KW-0547">Nucleotide-binding</keyword>
<gene>
    <name evidence="12" type="ORF">AB0I48_06935</name>
</gene>
<name>A0ABV3FPD4_9NOCA</name>
<dbReference type="InterPro" id="IPR027417">
    <property type="entry name" value="P-loop_NTPase"/>
</dbReference>
<evidence type="ECO:0000259" key="10">
    <source>
        <dbReference type="PROSITE" id="PS51192"/>
    </source>
</evidence>
<evidence type="ECO:0000256" key="8">
    <source>
        <dbReference type="ARBA" id="ARBA00034808"/>
    </source>
</evidence>
<dbReference type="PROSITE" id="PS51194">
    <property type="entry name" value="HELICASE_CTER"/>
    <property type="match status" value="1"/>
</dbReference>
<dbReference type="SUPFAM" id="SSF52540">
    <property type="entry name" value="P-loop containing nucleoside triphosphate hydrolases"/>
    <property type="match status" value="2"/>
</dbReference>
<sequence length="552" mass="61273">MTDGPLIVQSDKTLLLEIDHESSALARQAIAPFAELERAPEHVHTYRVTPLALWNARAAGHDAEQVVDALVTYSRYAVPQPLLVDIVDTMARYGRLQLVKHPAHGLMLVSLDRAVLEEVLRHKKIAPMLGARIDADTVQVHPSERGRIKQMLLKIGWPAEDLAGYVDGETHAIDLDYEGGHWELRDYQQMAADSFWAGGSGVVVLPCGAGKTMVGAAAMARAKATTLILVTNTVAGRQWRRELLARTSLTEDEIGEYSGERKEIRPVTIATYQVITRRTKGEYKHLELFDSRDWGLVIYDEVHLLPAPVFRMTADLQSRRRLGLTATLVREDGREGDVFSLIGPKRYDAPWKDIEAQGWIAPADCVEVRVTLTDAERMSYATAEPEERYKLCSTARTKLPVVRSILDKHPGAPTLVIGAYLDQLDELGVALNAPVIQGSTKTKEREELFEAFRRGEIQVLVVSKVANFSIDLPEASVAVQVSGTFGSRQEEAQRLGRLLRPKQDGGQAHFYSVVARDTLDAEYAAHRQRFLAEQGYAYRITDADDLLGPAIG</sequence>
<dbReference type="InterPro" id="IPR032438">
    <property type="entry name" value="ERCC3_RAD25_C"/>
</dbReference>
<dbReference type="PROSITE" id="PS51192">
    <property type="entry name" value="HELICASE_ATP_BIND_1"/>
    <property type="match status" value="1"/>
</dbReference>
<dbReference type="GO" id="GO:0004386">
    <property type="term" value="F:helicase activity"/>
    <property type="evidence" value="ECO:0007669"/>
    <property type="project" value="UniProtKB-KW"/>
</dbReference>
<comment type="catalytic activity">
    <reaction evidence="9">
        <text>ATP + H2O = ADP + phosphate + H(+)</text>
        <dbReference type="Rhea" id="RHEA:13065"/>
        <dbReference type="ChEBI" id="CHEBI:15377"/>
        <dbReference type="ChEBI" id="CHEBI:15378"/>
        <dbReference type="ChEBI" id="CHEBI:30616"/>
        <dbReference type="ChEBI" id="CHEBI:43474"/>
        <dbReference type="ChEBI" id="CHEBI:456216"/>
        <dbReference type="EC" id="5.6.2.4"/>
    </reaction>
</comment>
<dbReference type="Proteomes" id="UP001551695">
    <property type="component" value="Unassembled WGS sequence"/>
</dbReference>
<dbReference type="PANTHER" id="PTHR11274:SF0">
    <property type="entry name" value="GENERAL TRANSCRIPTION AND DNA REPAIR FACTOR IIH HELICASE SUBUNIT XPB"/>
    <property type="match status" value="1"/>
</dbReference>
<keyword evidence="13" id="KW-1185">Reference proteome</keyword>
<feature type="domain" description="Helicase ATP-binding" evidence="10">
    <location>
        <begin position="192"/>
        <end position="346"/>
    </location>
</feature>
<dbReference type="PRINTS" id="PR00851">
    <property type="entry name" value="XRODRMPGMNTB"/>
</dbReference>
<dbReference type="InterPro" id="IPR001650">
    <property type="entry name" value="Helicase_C-like"/>
</dbReference>
<evidence type="ECO:0000256" key="6">
    <source>
        <dbReference type="ARBA" id="ARBA00023235"/>
    </source>
</evidence>
<evidence type="ECO:0000259" key="11">
    <source>
        <dbReference type="PROSITE" id="PS51194"/>
    </source>
</evidence>
<accession>A0ABV3FPD4</accession>
<keyword evidence="4 12" id="KW-0347">Helicase</keyword>
<keyword evidence="5" id="KW-0067">ATP-binding</keyword>
<evidence type="ECO:0000256" key="2">
    <source>
        <dbReference type="ARBA" id="ARBA00022741"/>
    </source>
</evidence>
<feature type="domain" description="Helicase C-terminal" evidence="11">
    <location>
        <begin position="401"/>
        <end position="546"/>
    </location>
</feature>
<comment type="catalytic activity">
    <reaction evidence="7">
        <text>Couples ATP hydrolysis with the unwinding of duplex DNA by translocating in the 3'-5' direction.</text>
        <dbReference type="EC" id="5.6.2.4"/>
    </reaction>
</comment>
<dbReference type="InterPro" id="IPR050615">
    <property type="entry name" value="ATP-dep_DNA_Helicase"/>
</dbReference>
<dbReference type="Gene3D" id="3.40.50.300">
    <property type="entry name" value="P-loop containing nucleotide triphosphate hydrolases"/>
    <property type="match status" value="2"/>
</dbReference>
<proteinExistence type="inferred from homology"/>
<dbReference type="EMBL" id="JBFAKC010000003">
    <property type="protein sequence ID" value="MEV0707284.1"/>
    <property type="molecule type" value="Genomic_DNA"/>
</dbReference>
<dbReference type="RefSeq" id="WP_357781008.1">
    <property type="nucleotide sequence ID" value="NZ_JBFAKC010000003.1"/>
</dbReference>
<protein>
    <recommendedName>
        <fullName evidence="8">DNA 3'-5' helicase</fullName>
        <ecNumber evidence="8">5.6.2.4</ecNumber>
    </recommendedName>
</protein>
<dbReference type="InterPro" id="IPR014001">
    <property type="entry name" value="Helicase_ATP-bd"/>
</dbReference>
<evidence type="ECO:0000256" key="1">
    <source>
        <dbReference type="ARBA" id="ARBA00006637"/>
    </source>
</evidence>
<dbReference type="PANTHER" id="PTHR11274">
    <property type="entry name" value="RAD25/XP-B DNA REPAIR HELICASE"/>
    <property type="match status" value="1"/>
</dbReference>
<evidence type="ECO:0000256" key="5">
    <source>
        <dbReference type="ARBA" id="ARBA00022840"/>
    </source>
</evidence>
<dbReference type="Pfam" id="PF13625">
    <property type="entry name" value="Helicase_C_3"/>
    <property type="match status" value="1"/>
</dbReference>